<protein>
    <submittedName>
        <fullName evidence="2">Uncharacterized protein</fullName>
    </submittedName>
</protein>
<dbReference type="AlphaFoldDB" id="A0A0F9WJQ1"/>
<accession>A0A0F9WJQ1</accession>
<dbReference type="EMBL" id="LAZR01000150">
    <property type="protein sequence ID" value="KKN86226.1"/>
    <property type="molecule type" value="Genomic_DNA"/>
</dbReference>
<name>A0A0F9WJQ1_9ZZZZ</name>
<organism evidence="2">
    <name type="scientific">marine sediment metagenome</name>
    <dbReference type="NCBI Taxonomy" id="412755"/>
    <lineage>
        <taxon>unclassified sequences</taxon>
        <taxon>metagenomes</taxon>
        <taxon>ecological metagenomes</taxon>
    </lineage>
</organism>
<reference evidence="2" key="1">
    <citation type="journal article" date="2015" name="Nature">
        <title>Complex archaea that bridge the gap between prokaryotes and eukaryotes.</title>
        <authorList>
            <person name="Spang A."/>
            <person name="Saw J.H."/>
            <person name="Jorgensen S.L."/>
            <person name="Zaremba-Niedzwiedzka K."/>
            <person name="Martijn J."/>
            <person name="Lind A.E."/>
            <person name="van Eijk R."/>
            <person name="Schleper C."/>
            <person name="Guy L."/>
            <person name="Ettema T.J."/>
        </authorList>
    </citation>
    <scope>NUCLEOTIDE SEQUENCE</scope>
</reference>
<sequence>MVQTAQDMFFNDVPELERDNVLRALQGCLNGVEDPRVVLRNISLYDQNLRRAQGLLRWEGREHVFCVETDPSGKLVFTSWNNDTAFAAYPAPDWTLAPYEMLIQEAINKSRQAFLLEKWGKLLERDDVARLLARFTFDAHKDPVGPRQRLWREKVDRIGFDIVTAAESERLRILLSPYMNAPEISFRSQRSPAAGAGAEMFKSRRTSTLHSNKSDRVS</sequence>
<evidence type="ECO:0000313" key="2">
    <source>
        <dbReference type="EMBL" id="KKN86226.1"/>
    </source>
</evidence>
<feature type="region of interest" description="Disordered" evidence="1">
    <location>
        <begin position="189"/>
        <end position="218"/>
    </location>
</feature>
<proteinExistence type="predicted"/>
<gene>
    <name evidence="2" type="ORF">LCGC14_0270950</name>
</gene>
<evidence type="ECO:0000256" key="1">
    <source>
        <dbReference type="SAM" id="MobiDB-lite"/>
    </source>
</evidence>
<comment type="caution">
    <text evidence="2">The sequence shown here is derived from an EMBL/GenBank/DDBJ whole genome shotgun (WGS) entry which is preliminary data.</text>
</comment>